<keyword evidence="2 5" id="KW-0547">Nucleotide-binding</keyword>
<dbReference type="InterPro" id="IPR011009">
    <property type="entry name" value="Kinase-like_dom_sf"/>
</dbReference>
<keyword evidence="1" id="KW-0808">Transferase</keyword>
<evidence type="ECO:0000313" key="8">
    <source>
        <dbReference type="Proteomes" id="UP000007879"/>
    </source>
</evidence>
<dbReference type="GO" id="GO:0031349">
    <property type="term" value="P:positive regulation of defense response"/>
    <property type="evidence" value="ECO:0007669"/>
    <property type="project" value="UniProtKB-ARBA"/>
</dbReference>
<feature type="binding site" evidence="5">
    <location>
        <position position="544"/>
    </location>
    <ligand>
        <name>ATP</name>
        <dbReference type="ChEBI" id="CHEBI:30616"/>
    </ligand>
</feature>
<dbReference type="GO" id="GO:0097527">
    <property type="term" value="P:necroptotic signaling pathway"/>
    <property type="evidence" value="ECO:0007669"/>
    <property type="project" value="TreeGrafter"/>
</dbReference>
<reference evidence="8" key="1">
    <citation type="journal article" date="2010" name="Nature">
        <title>The Amphimedon queenslandica genome and the evolution of animal complexity.</title>
        <authorList>
            <person name="Srivastava M."/>
            <person name="Simakov O."/>
            <person name="Chapman J."/>
            <person name="Fahey B."/>
            <person name="Gauthier M.E."/>
            <person name="Mitros T."/>
            <person name="Richards G.S."/>
            <person name="Conaco C."/>
            <person name="Dacre M."/>
            <person name="Hellsten U."/>
            <person name="Larroux C."/>
            <person name="Putnam N.H."/>
            <person name="Stanke M."/>
            <person name="Adamska M."/>
            <person name="Darling A."/>
            <person name="Degnan S.M."/>
            <person name="Oakley T.H."/>
            <person name="Plachetzki D.C."/>
            <person name="Zhai Y."/>
            <person name="Adamski M."/>
            <person name="Calcino A."/>
            <person name="Cummins S.F."/>
            <person name="Goodstein D.M."/>
            <person name="Harris C."/>
            <person name="Jackson D.J."/>
            <person name="Leys S.P."/>
            <person name="Shu S."/>
            <person name="Woodcroft B.J."/>
            <person name="Vervoort M."/>
            <person name="Kosik K.S."/>
            <person name="Manning G."/>
            <person name="Degnan B.M."/>
            <person name="Rokhsar D.S."/>
        </authorList>
    </citation>
    <scope>NUCLEOTIDE SEQUENCE [LARGE SCALE GENOMIC DNA]</scope>
</reference>
<evidence type="ECO:0000256" key="3">
    <source>
        <dbReference type="ARBA" id="ARBA00022777"/>
    </source>
</evidence>
<dbReference type="KEGG" id="aqu:109587843"/>
<keyword evidence="4 5" id="KW-0067">ATP-binding</keyword>
<proteinExistence type="predicted"/>
<feature type="domain" description="Protein kinase" evidence="6">
    <location>
        <begin position="517"/>
        <end position="759"/>
    </location>
</feature>
<name>A0AAN0JS26_AMPQE</name>
<evidence type="ECO:0000313" key="7">
    <source>
        <dbReference type="EnsemblMetazoa" id="XP_019859623.1"/>
    </source>
</evidence>
<dbReference type="CDD" id="cd01670">
    <property type="entry name" value="Death"/>
    <property type="match status" value="1"/>
</dbReference>
<dbReference type="PANTHER" id="PTHR44329:SF298">
    <property type="entry name" value="MIXED LINEAGE KINASE DOMAIN-LIKE PROTEIN"/>
    <property type="match status" value="1"/>
</dbReference>
<dbReference type="PROSITE" id="PS50011">
    <property type="entry name" value="PROTEIN_KINASE_DOM"/>
    <property type="match status" value="1"/>
</dbReference>
<sequence length="774" mass="85619">MWFGLPCIEESIVDMADTTNSLGIGDLAEILDLLKKHGYSGVDFYNLSLQLGLLPRTLDVIAKSNSGDVSSCLRESLKAWLEQADNVASNGGPTYFTLIRGLKKTEQNAVADGIDGEKHPSCDILARYKSDQSVQELLPKIALFLHKEGIIKEIMLPATAQALMNAVTESVCADHSNIQKFAAILQKFVSTVSVGYAIDNEYKKIYEGDNMLVLTEGDSKLAIYMPQSFNAEFIDMRIKFGQTFRKVLKILKTCPSAVEDLRELLIFSYSDFKARLTQCHNVSCILELIHEKCSLINISLLESIMNELEVIEAVAIISEYKASIETFLQSVSLCLSLNEKFSSLPSLRCETATIYVGRNVDDCTLNDIMELVSLAADRLSKRVTLVVVREGNSFTITFSFPVFLSESLIATALDNIDSLIERGVKRLTIGYGVVYEAANDSNGSSLEKCISSVYSNDGTLQQLLVSQNILLLNSQEELTRIQKKGVQEKQVTESEGGIIQAQASPDEQWVIDKDEVTLTKEELGRGSFSVVTVGIFRGLRVAVKSLYDDVISDENIGLFTREMSIVSRIRHPNLVQFIGATKVGSPLIVTELMSTNLRKELPRTSLRKQQILSIAQDVALGLNYLHLFKPQPIIHRNVSSLNVFLNPSTSDAEFTAKLSSYGTTIDLEGTVGNAAYASPEARDPDQQSPAMDVYSYSVLLLEMTITRPPATSLSERNRQVQTASTAWPAMKPIIEDGIAVDPRARPTMSIIMEKLKKIIVSPRDFPKRSDRPTN</sequence>
<dbReference type="GO" id="GO:1902533">
    <property type="term" value="P:positive regulation of intracellular signal transduction"/>
    <property type="evidence" value="ECO:0007669"/>
    <property type="project" value="UniProtKB-ARBA"/>
</dbReference>
<evidence type="ECO:0000256" key="5">
    <source>
        <dbReference type="PROSITE-ProRule" id="PRU10141"/>
    </source>
</evidence>
<dbReference type="Pfam" id="PF07714">
    <property type="entry name" value="PK_Tyr_Ser-Thr"/>
    <property type="match status" value="1"/>
</dbReference>
<reference evidence="7" key="2">
    <citation type="submission" date="2024-06" db="UniProtKB">
        <authorList>
            <consortium name="EnsemblMetazoa"/>
        </authorList>
    </citation>
    <scope>IDENTIFICATION</scope>
</reference>
<dbReference type="AlphaFoldDB" id="A0AAN0JS26"/>
<dbReference type="InterPro" id="IPR000719">
    <property type="entry name" value="Prot_kinase_dom"/>
</dbReference>
<dbReference type="Gene3D" id="1.10.533.10">
    <property type="entry name" value="Death Domain, Fas"/>
    <property type="match status" value="1"/>
</dbReference>
<dbReference type="GO" id="GO:0005524">
    <property type="term" value="F:ATP binding"/>
    <property type="evidence" value="ECO:0007669"/>
    <property type="project" value="UniProtKB-UniRule"/>
</dbReference>
<dbReference type="RefSeq" id="XP_019859623.1">
    <property type="nucleotide sequence ID" value="XM_020004064.1"/>
</dbReference>
<evidence type="ECO:0000256" key="2">
    <source>
        <dbReference type="ARBA" id="ARBA00022741"/>
    </source>
</evidence>
<dbReference type="InterPro" id="IPR011029">
    <property type="entry name" value="DEATH-like_dom_sf"/>
</dbReference>
<dbReference type="InterPro" id="IPR017441">
    <property type="entry name" value="Protein_kinase_ATP_BS"/>
</dbReference>
<keyword evidence="8" id="KW-1185">Reference proteome</keyword>
<dbReference type="SUPFAM" id="SSF56112">
    <property type="entry name" value="Protein kinase-like (PK-like)"/>
    <property type="match status" value="1"/>
</dbReference>
<evidence type="ECO:0000259" key="6">
    <source>
        <dbReference type="PROSITE" id="PS50011"/>
    </source>
</evidence>
<dbReference type="Proteomes" id="UP000007879">
    <property type="component" value="Unassembled WGS sequence"/>
</dbReference>
<dbReference type="Gene3D" id="1.10.510.10">
    <property type="entry name" value="Transferase(Phosphotransferase) domain 1"/>
    <property type="match status" value="1"/>
</dbReference>
<dbReference type="PROSITE" id="PS00107">
    <property type="entry name" value="PROTEIN_KINASE_ATP"/>
    <property type="match status" value="1"/>
</dbReference>
<accession>A0AAN0JS26</accession>
<organism evidence="7 8">
    <name type="scientific">Amphimedon queenslandica</name>
    <name type="common">Sponge</name>
    <dbReference type="NCBI Taxonomy" id="400682"/>
    <lineage>
        <taxon>Eukaryota</taxon>
        <taxon>Metazoa</taxon>
        <taxon>Porifera</taxon>
        <taxon>Demospongiae</taxon>
        <taxon>Heteroscleromorpha</taxon>
        <taxon>Haplosclerida</taxon>
        <taxon>Niphatidae</taxon>
        <taxon>Amphimedon</taxon>
    </lineage>
</organism>
<dbReference type="GO" id="GO:0004672">
    <property type="term" value="F:protein kinase activity"/>
    <property type="evidence" value="ECO:0007669"/>
    <property type="project" value="InterPro"/>
</dbReference>
<dbReference type="PANTHER" id="PTHR44329">
    <property type="entry name" value="SERINE/THREONINE-PROTEIN KINASE TNNI3K-RELATED"/>
    <property type="match status" value="1"/>
</dbReference>
<protein>
    <recommendedName>
        <fullName evidence="6">Protein kinase domain-containing protein</fullName>
    </recommendedName>
</protein>
<dbReference type="EnsemblMetazoa" id="XM_020004064.1">
    <property type="protein sequence ID" value="XP_019859623.1"/>
    <property type="gene ID" value="LOC109587843"/>
</dbReference>
<evidence type="ECO:0000256" key="4">
    <source>
        <dbReference type="ARBA" id="ARBA00022840"/>
    </source>
</evidence>
<dbReference type="InterPro" id="IPR051681">
    <property type="entry name" value="Ser/Thr_Kinases-Pseudokinases"/>
</dbReference>
<evidence type="ECO:0000256" key="1">
    <source>
        <dbReference type="ARBA" id="ARBA00022679"/>
    </source>
</evidence>
<dbReference type="InterPro" id="IPR001245">
    <property type="entry name" value="Ser-Thr/Tyr_kinase_cat_dom"/>
</dbReference>
<dbReference type="FunFam" id="3.30.200.20:FF:000180">
    <property type="entry name" value="serine/threonine-protein kinase STY46-like"/>
    <property type="match status" value="1"/>
</dbReference>
<dbReference type="GeneID" id="109587843"/>
<keyword evidence="3" id="KW-0418">Kinase</keyword>
<dbReference type="Gene3D" id="3.30.200.20">
    <property type="entry name" value="Phosphorylase Kinase, domain 1"/>
    <property type="match status" value="1"/>
</dbReference>